<dbReference type="Gene3D" id="3.40.50.10330">
    <property type="entry name" value="Probable inorganic polyphosphate/atp-NAD kinase, domain 1"/>
    <property type="match status" value="1"/>
</dbReference>
<dbReference type="AlphaFoldDB" id="A0A2W4JKN4"/>
<dbReference type="EMBL" id="QGUI01000220">
    <property type="protein sequence ID" value="PZM98738.1"/>
    <property type="molecule type" value="Genomic_DNA"/>
</dbReference>
<gene>
    <name evidence="1" type="ORF">DIU77_07240</name>
</gene>
<protein>
    <recommendedName>
        <fullName evidence="2">DAGKc domain-containing protein</fullName>
    </recommendedName>
</protein>
<comment type="caution">
    <text evidence="1">The sequence shown here is derived from an EMBL/GenBank/DDBJ whole genome shotgun (WGS) entry which is preliminary data.</text>
</comment>
<name>A0A2W4JKN4_9PSEU</name>
<dbReference type="SUPFAM" id="SSF111331">
    <property type="entry name" value="NAD kinase/diacylglycerol kinase-like"/>
    <property type="match status" value="1"/>
</dbReference>
<dbReference type="InterPro" id="IPR017438">
    <property type="entry name" value="ATP-NAD_kinase_N"/>
</dbReference>
<reference evidence="1" key="1">
    <citation type="submission" date="2018-05" db="EMBL/GenBank/DDBJ databases">
        <authorList>
            <person name="Lanie J.A."/>
            <person name="Ng W.-L."/>
            <person name="Kazmierczak K.M."/>
            <person name="Andrzejewski T.M."/>
            <person name="Davidsen T.M."/>
            <person name="Wayne K.J."/>
            <person name="Tettelin H."/>
            <person name="Glass J.I."/>
            <person name="Rusch D."/>
            <person name="Podicherti R."/>
            <person name="Tsui H.-C.T."/>
            <person name="Winkler M.E."/>
        </authorList>
    </citation>
    <scope>NUCLEOTIDE SEQUENCE</scope>
    <source>
        <strain evidence="1">ZC4RG45</strain>
    </source>
</reference>
<dbReference type="InterPro" id="IPR016064">
    <property type="entry name" value="NAD/diacylglycerol_kinase_sf"/>
</dbReference>
<evidence type="ECO:0000313" key="1">
    <source>
        <dbReference type="EMBL" id="PZM98738.1"/>
    </source>
</evidence>
<proteinExistence type="predicted"/>
<evidence type="ECO:0008006" key="2">
    <source>
        <dbReference type="Google" id="ProtNLM"/>
    </source>
</evidence>
<accession>A0A2W4JKN4</accession>
<sequence length="212" mass="23017">MCGTTLVCGDLSDPPAAPDVVRVPARPGKKHVDEVLQRSKRVIVVGDDADLAAVVVRMLRREVLSSVAVGYVPARADSAVAALWGLPHDPAEALRIATYGEPRPVTLVRDDTGGVLLGRGLVEAVDGEAYCDDVLALRGAARRIEVRPDPAGVAVRVTRGRLLRKTATFRGRAFQYGGRVPVHPVTDGVRRDRPLRRWTVYRHTEDLLAVRP</sequence>
<organism evidence="1">
    <name type="scientific">Thermocrispum agreste</name>
    <dbReference type="NCBI Taxonomy" id="37925"/>
    <lineage>
        <taxon>Bacteria</taxon>
        <taxon>Bacillati</taxon>
        <taxon>Actinomycetota</taxon>
        <taxon>Actinomycetes</taxon>
        <taxon>Pseudonocardiales</taxon>
        <taxon>Pseudonocardiaceae</taxon>
        <taxon>Thermocrispum</taxon>
    </lineage>
</organism>
<dbReference type="STRING" id="1111738.GCA_000427905_03218"/>